<evidence type="ECO:0000259" key="1">
    <source>
        <dbReference type="Pfam" id="PF06985"/>
    </source>
</evidence>
<gene>
    <name evidence="2" type="ORF">FOXB_01655</name>
</gene>
<evidence type="ECO:0000313" key="2">
    <source>
        <dbReference type="EMBL" id="EGU87828.1"/>
    </source>
</evidence>
<dbReference type="PANTHER" id="PTHR24148">
    <property type="entry name" value="ANKYRIN REPEAT DOMAIN-CONTAINING PROTEIN 39 HOMOLOG-RELATED"/>
    <property type="match status" value="1"/>
</dbReference>
<reference evidence="2" key="1">
    <citation type="journal article" date="2012" name="Mol. Plant Microbe Interact.">
        <title>A highly conserved effector in Fusarium oxysporum is required for full virulence on Arabidopsis.</title>
        <authorList>
            <person name="Thatcher L.F."/>
            <person name="Gardiner D.M."/>
            <person name="Kazan K."/>
            <person name="Manners J."/>
        </authorList>
    </citation>
    <scope>NUCLEOTIDE SEQUENCE [LARGE SCALE GENOMIC DNA]</scope>
    <source>
        <strain evidence="2">Fo5176</strain>
    </source>
</reference>
<dbReference type="InterPro" id="IPR052895">
    <property type="entry name" value="HetReg/Transcr_Mod"/>
</dbReference>
<proteinExistence type="predicted"/>
<sequence>MDLPTYDYEPLDANSTKFRLIKLRPARYQPKPGNLPSDDIYCTIMTVDLINPPRYEALSYCWGKPVFTHRVVVELDNRVERQIRITESLHEALRQIRDPSSDLVVYIDQLCINQAAVAEKNRQVELMGGIYSQSCRVLAWLGPATSASDAFVDFITDSDSGHGDSNKGCDQELRSLMDIEDLGQELDQLIFYASKAPYTGFLDFVSRQWYWRMWIIQEACLGREVVFICGSKRCCIDCVEHFLFLLSLSINIRSTMGLTVGCHRKWAKESSDFTQLTEPLIHTIQDHLMDNPT</sequence>
<dbReference type="STRING" id="660025.F9F5I0"/>
<accession>F9F5I0</accession>
<comment type="caution">
    <text evidence="2">The sequence shown here is derived from an EMBL/GenBank/DDBJ whole genome shotgun (WGS) entry which is preliminary data.</text>
</comment>
<name>F9F5I0_FUSOF</name>
<protein>
    <recommendedName>
        <fullName evidence="1">Heterokaryon incompatibility domain-containing protein</fullName>
    </recommendedName>
</protein>
<organism evidence="2">
    <name type="scientific">Fusarium oxysporum (strain Fo5176)</name>
    <name type="common">Fusarium vascular wilt</name>
    <dbReference type="NCBI Taxonomy" id="660025"/>
    <lineage>
        <taxon>Eukaryota</taxon>
        <taxon>Fungi</taxon>
        <taxon>Dikarya</taxon>
        <taxon>Ascomycota</taxon>
        <taxon>Pezizomycotina</taxon>
        <taxon>Sordariomycetes</taxon>
        <taxon>Hypocreomycetidae</taxon>
        <taxon>Hypocreales</taxon>
        <taxon>Nectriaceae</taxon>
        <taxon>Fusarium</taxon>
        <taxon>Fusarium oxysporum species complex</taxon>
    </lineage>
</organism>
<dbReference type="OrthoDB" id="4587016at2759"/>
<dbReference type="AlphaFoldDB" id="F9F5I0"/>
<dbReference type="Pfam" id="PF06985">
    <property type="entry name" value="HET"/>
    <property type="match status" value="1"/>
</dbReference>
<dbReference type="PANTHER" id="PTHR24148:SF73">
    <property type="entry name" value="HET DOMAIN PROTEIN (AFU_ORTHOLOGUE AFUA_8G01020)"/>
    <property type="match status" value="1"/>
</dbReference>
<dbReference type="EMBL" id="AFQF01000528">
    <property type="protein sequence ID" value="EGU87828.1"/>
    <property type="molecule type" value="Genomic_DNA"/>
</dbReference>
<dbReference type="InterPro" id="IPR010730">
    <property type="entry name" value="HET"/>
</dbReference>
<feature type="domain" description="Heterokaryon incompatibility" evidence="1">
    <location>
        <begin position="55"/>
        <end position="218"/>
    </location>
</feature>